<evidence type="ECO:0008006" key="3">
    <source>
        <dbReference type="Google" id="ProtNLM"/>
    </source>
</evidence>
<gene>
    <name evidence="1" type="ORF">ABIC75_001597</name>
</gene>
<keyword evidence="2" id="KW-1185">Reference proteome</keyword>
<name>A0ABV2JSR7_9GAMM</name>
<protein>
    <recommendedName>
        <fullName evidence="3">Lipoprotein</fullName>
    </recommendedName>
</protein>
<comment type="caution">
    <text evidence="1">The sequence shown here is derived from an EMBL/GenBank/DDBJ whole genome shotgun (WGS) entry which is preliminary data.</text>
</comment>
<sequence>MKLRHLAATAALTAGALVGCSDPNHPSRNPHPTQRYEVTITTDAPEAWDSAKALVFYEVTNWETCTPEAPVFIGGHLEIPMMQDVEIEITQVGEHRWRGYFYRDLFHDEDYHVLGVCRWDGTQVAPQFFVHGVRFGTGHWVKDALQRPQVDYFRKSDFLDRSPNPYPAQYFVEADSEYERQPDDFFSITVTVKEDKP</sequence>
<reference evidence="1 2" key="1">
    <citation type="submission" date="2024-06" db="EMBL/GenBank/DDBJ databases">
        <title>Sorghum-associated microbial communities from plants grown in Nebraska, USA.</title>
        <authorList>
            <person name="Schachtman D."/>
        </authorList>
    </citation>
    <scope>NUCLEOTIDE SEQUENCE [LARGE SCALE GENOMIC DNA]</scope>
    <source>
        <strain evidence="1 2">1073</strain>
    </source>
</reference>
<dbReference type="PROSITE" id="PS51257">
    <property type="entry name" value="PROKAR_LIPOPROTEIN"/>
    <property type="match status" value="1"/>
</dbReference>
<organism evidence="1 2">
    <name type="scientific">Dyella japonica</name>
    <dbReference type="NCBI Taxonomy" id="231455"/>
    <lineage>
        <taxon>Bacteria</taxon>
        <taxon>Pseudomonadati</taxon>
        <taxon>Pseudomonadota</taxon>
        <taxon>Gammaproteobacteria</taxon>
        <taxon>Lysobacterales</taxon>
        <taxon>Rhodanobacteraceae</taxon>
        <taxon>Dyella</taxon>
    </lineage>
</organism>
<dbReference type="Proteomes" id="UP001549184">
    <property type="component" value="Unassembled WGS sequence"/>
</dbReference>
<evidence type="ECO:0000313" key="1">
    <source>
        <dbReference type="EMBL" id="MET3651875.1"/>
    </source>
</evidence>
<dbReference type="RefSeq" id="WP_354013303.1">
    <property type="nucleotide sequence ID" value="NZ_JBEPMU010000002.1"/>
</dbReference>
<proteinExistence type="predicted"/>
<dbReference type="EMBL" id="JBEPMU010000002">
    <property type="protein sequence ID" value="MET3651875.1"/>
    <property type="molecule type" value="Genomic_DNA"/>
</dbReference>
<evidence type="ECO:0000313" key="2">
    <source>
        <dbReference type="Proteomes" id="UP001549184"/>
    </source>
</evidence>
<accession>A0ABV2JSR7</accession>